<evidence type="ECO:0008006" key="4">
    <source>
        <dbReference type="Google" id="ProtNLM"/>
    </source>
</evidence>
<dbReference type="NCBIfam" id="TIGR04393">
    <property type="entry name" value="rpt_T5SS_PEPC"/>
    <property type="match status" value="1"/>
</dbReference>
<reference evidence="2 3" key="1">
    <citation type="journal article" date="2016" name="Nat. Commun.">
        <title>Microbial interactions lead to rapid micro-scale successions on model marine particles.</title>
        <authorList>
            <person name="Datta M.S."/>
            <person name="Sliwerska E."/>
            <person name="Gore J."/>
            <person name="Polz M.F."/>
            <person name="Cordero O.X."/>
        </authorList>
    </citation>
    <scope>NUCLEOTIDE SEQUENCE [LARGE SCALE GENOMIC DNA]</scope>
    <source>
        <strain evidence="2 3">4G03</strain>
    </source>
</reference>
<feature type="non-terminal residue" evidence="2">
    <location>
        <position position="100"/>
    </location>
</feature>
<organism evidence="2 3">
    <name type="scientific">Tenacibaculum discolor</name>
    <dbReference type="NCBI Taxonomy" id="361581"/>
    <lineage>
        <taxon>Bacteria</taxon>
        <taxon>Pseudomonadati</taxon>
        <taxon>Bacteroidota</taxon>
        <taxon>Flavobacteriia</taxon>
        <taxon>Flavobacteriales</taxon>
        <taxon>Flavobacteriaceae</taxon>
        <taxon>Tenacibaculum</taxon>
    </lineage>
</organism>
<evidence type="ECO:0000313" key="2">
    <source>
        <dbReference type="EMBL" id="PHN95730.1"/>
    </source>
</evidence>
<sequence length="100" mass="9590">PAPPLFRSGATPTSNLKVAMGDGAGGSTNLTVTGAGSQLTTGALTVGSTGTGVVNVTDGATLNATVRVILGTPVGGTGTLNVRNATVMLGGFGFTISNAR</sequence>
<feature type="non-terminal residue" evidence="2">
    <location>
        <position position="1"/>
    </location>
</feature>
<evidence type="ECO:0000256" key="1">
    <source>
        <dbReference type="SAM" id="MobiDB-lite"/>
    </source>
</evidence>
<accession>A0A2G1BNX1</accession>
<feature type="region of interest" description="Disordered" evidence="1">
    <location>
        <begin position="1"/>
        <end position="21"/>
    </location>
</feature>
<name>A0A2G1BNX1_9FLAO</name>
<dbReference type="Proteomes" id="UP000222163">
    <property type="component" value="Unassembled WGS sequence"/>
</dbReference>
<protein>
    <recommendedName>
        <fullName evidence="4">Autotransporter outer membrane beta-barrel domain-containing protein</fullName>
    </recommendedName>
</protein>
<dbReference type="EMBL" id="PDUU01001155">
    <property type="protein sequence ID" value="PHN95730.1"/>
    <property type="molecule type" value="Genomic_DNA"/>
</dbReference>
<dbReference type="InterPro" id="IPR030895">
    <property type="entry name" value="T5SS_PEPC_rpt"/>
</dbReference>
<proteinExistence type="predicted"/>
<gene>
    <name evidence="2" type="ORF">CSC81_19010</name>
</gene>
<dbReference type="AlphaFoldDB" id="A0A2G1BNX1"/>
<comment type="caution">
    <text evidence="2">The sequence shown here is derived from an EMBL/GenBank/DDBJ whole genome shotgun (WGS) entry which is preliminary data.</text>
</comment>
<evidence type="ECO:0000313" key="3">
    <source>
        <dbReference type="Proteomes" id="UP000222163"/>
    </source>
</evidence>